<dbReference type="GO" id="GO:0005509">
    <property type="term" value="F:calcium ion binding"/>
    <property type="evidence" value="ECO:0007669"/>
    <property type="project" value="InterPro"/>
</dbReference>
<feature type="domain" description="TSP C-terminal" evidence="2">
    <location>
        <begin position="1"/>
        <end position="216"/>
    </location>
</feature>
<accession>A0A9X0A141</accession>
<dbReference type="GO" id="GO:0005576">
    <property type="term" value="C:extracellular region"/>
    <property type="evidence" value="ECO:0007669"/>
    <property type="project" value="InterPro"/>
</dbReference>
<organism evidence="3 4">
    <name type="scientific">Desmophyllum pertusum</name>
    <dbReference type="NCBI Taxonomy" id="174260"/>
    <lineage>
        <taxon>Eukaryota</taxon>
        <taxon>Metazoa</taxon>
        <taxon>Cnidaria</taxon>
        <taxon>Anthozoa</taxon>
        <taxon>Hexacorallia</taxon>
        <taxon>Scleractinia</taxon>
        <taxon>Caryophylliina</taxon>
        <taxon>Caryophylliidae</taxon>
        <taxon>Desmophyllum</taxon>
    </lineage>
</organism>
<dbReference type="PANTHER" id="PTHR10199">
    <property type="entry name" value="THROMBOSPONDIN"/>
    <property type="match status" value="1"/>
</dbReference>
<evidence type="ECO:0000259" key="1">
    <source>
        <dbReference type="PROSITE" id="PS50060"/>
    </source>
</evidence>
<dbReference type="AlphaFoldDB" id="A0A9X0A141"/>
<gene>
    <name evidence="3" type="ORF">OS493_020190</name>
</gene>
<reference evidence="3" key="1">
    <citation type="submission" date="2023-01" db="EMBL/GenBank/DDBJ databases">
        <title>Genome assembly of the deep-sea coral Lophelia pertusa.</title>
        <authorList>
            <person name="Herrera S."/>
            <person name="Cordes E."/>
        </authorList>
    </citation>
    <scope>NUCLEOTIDE SEQUENCE</scope>
    <source>
        <strain evidence="3">USNM1676648</strain>
        <tissue evidence="3">Polyp</tissue>
    </source>
</reference>
<dbReference type="InterPro" id="IPR008859">
    <property type="entry name" value="Thrombospondin_C"/>
</dbReference>
<name>A0A9X0A141_9CNID</name>
<dbReference type="GO" id="GO:0007155">
    <property type="term" value="P:cell adhesion"/>
    <property type="evidence" value="ECO:0007669"/>
    <property type="project" value="InterPro"/>
</dbReference>
<keyword evidence="4" id="KW-1185">Reference proteome</keyword>
<dbReference type="Proteomes" id="UP001163046">
    <property type="component" value="Unassembled WGS sequence"/>
</dbReference>
<dbReference type="PROSITE" id="PS51236">
    <property type="entry name" value="TSP_CTER"/>
    <property type="match status" value="1"/>
</dbReference>
<dbReference type="Gene3D" id="2.60.120.200">
    <property type="match status" value="2"/>
</dbReference>
<evidence type="ECO:0000313" key="4">
    <source>
        <dbReference type="Proteomes" id="UP001163046"/>
    </source>
</evidence>
<dbReference type="SUPFAM" id="SSF49899">
    <property type="entry name" value="Concanavalin A-like lectins/glucanases"/>
    <property type="match status" value="2"/>
</dbReference>
<dbReference type="InterPro" id="IPR000998">
    <property type="entry name" value="MAM_dom"/>
</dbReference>
<feature type="domain" description="MAM" evidence="1">
    <location>
        <begin position="258"/>
        <end position="321"/>
    </location>
</feature>
<sequence>MYHEVILDNVGKVQRPPKWTIHDNGQEIVQTVNGNPGLLLSDTRFGYVDYSGTFFISDTKDDDFAGIVFGFQSNRHFYVCSWKKKTQSYNLPGDLPYPRSVARQGINLMAIDSSTGPGESLRDALWETGNTINQTHVLWYDPGPQWVPGVAYRWRLLHNPDSGRIHVRWYQGRNLLSDSGNIIDKRYRGGRLGMYVFSQEAVYYSKLYAGSPEVTDYALSFNGIDDYADLGALSDILGGSSSITVAAWVWITGANGRIICDLPSITFGDKGPDLKFLEQSSDDEEDWKLLNKKTPSGATGPSADHSTGSGYYAYLEASGIR</sequence>
<evidence type="ECO:0000313" key="3">
    <source>
        <dbReference type="EMBL" id="KAJ7391160.1"/>
    </source>
</evidence>
<protein>
    <submittedName>
        <fullName evidence="3">Uncharacterized protein</fullName>
    </submittedName>
</protein>
<dbReference type="OrthoDB" id="14563at2759"/>
<dbReference type="PANTHER" id="PTHR10199:SF100">
    <property type="entry name" value="THROMBOSPONDIN, ISOFORM A"/>
    <property type="match status" value="1"/>
</dbReference>
<proteinExistence type="predicted"/>
<dbReference type="InterPro" id="IPR013320">
    <property type="entry name" value="ConA-like_dom_sf"/>
</dbReference>
<dbReference type="EMBL" id="MU825408">
    <property type="protein sequence ID" value="KAJ7391160.1"/>
    <property type="molecule type" value="Genomic_DNA"/>
</dbReference>
<comment type="caution">
    <text evidence="3">The sequence shown here is derived from an EMBL/GenBank/DDBJ whole genome shotgun (WGS) entry which is preliminary data.</text>
</comment>
<dbReference type="GO" id="GO:0016020">
    <property type="term" value="C:membrane"/>
    <property type="evidence" value="ECO:0007669"/>
    <property type="project" value="InterPro"/>
</dbReference>
<dbReference type="Pfam" id="PF05735">
    <property type="entry name" value="TSP_C"/>
    <property type="match status" value="1"/>
</dbReference>
<evidence type="ECO:0000259" key="2">
    <source>
        <dbReference type="PROSITE" id="PS51236"/>
    </source>
</evidence>
<dbReference type="PROSITE" id="PS50060">
    <property type="entry name" value="MAM_2"/>
    <property type="match status" value="1"/>
</dbReference>